<dbReference type="EMBL" id="AAOE01000039">
    <property type="protein sequence ID" value="EAR07535.1"/>
    <property type="molecule type" value="Genomic_DNA"/>
</dbReference>
<keyword evidence="2" id="KW-0808">Transferase</keyword>
<dbReference type="Gene3D" id="3.90.1150.10">
    <property type="entry name" value="Aspartate Aminotransferase, domain 1"/>
    <property type="match status" value="1"/>
</dbReference>
<dbReference type="PANTHER" id="PTHR42858">
    <property type="entry name" value="AMINOTRANSFERASE"/>
    <property type="match status" value="1"/>
</dbReference>
<dbReference type="SUPFAM" id="SSF53383">
    <property type="entry name" value="PLP-dependent transferases"/>
    <property type="match status" value="1"/>
</dbReference>
<gene>
    <name evidence="2" type="ORF">MED297_04684</name>
</gene>
<dbReference type="CDD" id="cd00609">
    <property type="entry name" value="AAT_like"/>
    <property type="match status" value="1"/>
</dbReference>
<dbReference type="Pfam" id="PF00155">
    <property type="entry name" value="Aminotran_1_2"/>
    <property type="match status" value="1"/>
</dbReference>
<dbReference type="GO" id="GO:0047536">
    <property type="term" value="F:2-aminoadipate transaminase activity"/>
    <property type="evidence" value="ECO:0007669"/>
    <property type="project" value="TreeGrafter"/>
</dbReference>
<keyword evidence="2" id="KW-0032">Aminotransferase</keyword>
<name>A4BK02_9GAMM</name>
<dbReference type="HOGENOM" id="CLU_017584_0_6_6"/>
<dbReference type="InterPro" id="IPR015421">
    <property type="entry name" value="PyrdxlP-dep_Trfase_major"/>
</dbReference>
<sequence>MAPQVTRSSQLLDLAVGQPDPALLPVDQFQNCSVNASRLAYGEQTGDASFRKALASWLSEDYGQPVHADRLLLTNGSSNALDMVCTQFGRPGATVLVEDPSYFIAMDLFRERGMNVVAVPMDDEGINLAALEQAIDQYQPNFFYTVPSFHNPTGVTQPLQRRNDLVALCARTQCPIIADEIYQSLYFTQKPPRPLAMFDDDAPVVSIGSFSKILAPGLRLGWIQGTEAIVSRFGNAALLRSGGGLAPVTSALVEPLLLNGEFEQTLNRLRQIYSERADCLYHSLEAAFGEQIHMVRPDGGFFIWLSFVDGRDVSNYQEAAKQAGVNFLPGQLCSENNGFQSSMRLCFAWYSEPQLQEACNRLASVLA</sequence>
<dbReference type="STRING" id="314283.MED297_04684"/>
<comment type="caution">
    <text evidence="2">The sequence shown here is derived from an EMBL/GenBank/DDBJ whole genome shotgun (WGS) entry which is preliminary data.</text>
</comment>
<evidence type="ECO:0000313" key="2">
    <source>
        <dbReference type="EMBL" id="EAR07535.1"/>
    </source>
</evidence>
<protein>
    <submittedName>
        <fullName evidence="2">Aminotransferase, putative</fullName>
    </submittedName>
</protein>
<feature type="domain" description="Aminotransferase class I/classII large" evidence="1">
    <location>
        <begin position="11"/>
        <end position="362"/>
    </location>
</feature>
<dbReference type="GO" id="GO:0030170">
    <property type="term" value="F:pyridoxal phosphate binding"/>
    <property type="evidence" value="ECO:0007669"/>
    <property type="project" value="InterPro"/>
</dbReference>
<dbReference type="RefSeq" id="WP_008047900.1">
    <property type="nucleotide sequence ID" value="NZ_CH724154.1"/>
</dbReference>
<evidence type="ECO:0000313" key="3">
    <source>
        <dbReference type="Proteomes" id="UP000005953"/>
    </source>
</evidence>
<reference evidence="2 3" key="1">
    <citation type="submission" date="2006-02" db="EMBL/GenBank/DDBJ databases">
        <authorList>
            <person name="Pinhassi J."/>
            <person name="Pedros-Alio C."/>
            <person name="Ferriera S."/>
            <person name="Johnson J."/>
            <person name="Kravitz S."/>
            <person name="Halpern A."/>
            <person name="Remington K."/>
            <person name="Beeson K."/>
            <person name="Tran B."/>
            <person name="Rogers Y.-H."/>
            <person name="Friedman R."/>
            <person name="Venter J.C."/>
        </authorList>
    </citation>
    <scope>NUCLEOTIDE SEQUENCE [LARGE SCALE GENOMIC DNA]</scope>
    <source>
        <strain evidence="2 3">MED297</strain>
    </source>
</reference>
<proteinExistence type="predicted"/>
<accession>A4BK02</accession>
<dbReference type="PANTHER" id="PTHR42858:SF1">
    <property type="entry name" value="LD15494P"/>
    <property type="match status" value="1"/>
</dbReference>
<dbReference type="Gene3D" id="3.40.640.10">
    <property type="entry name" value="Type I PLP-dependent aspartate aminotransferase-like (Major domain)"/>
    <property type="match status" value="1"/>
</dbReference>
<dbReference type="InterPro" id="IPR004839">
    <property type="entry name" value="Aminotransferase_I/II_large"/>
</dbReference>
<keyword evidence="3" id="KW-1185">Reference proteome</keyword>
<dbReference type="Proteomes" id="UP000005953">
    <property type="component" value="Unassembled WGS sequence"/>
</dbReference>
<organism evidence="2 3">
    <name type="scientific">Reinekea blandensis MED297</name>
    <dbReference type="NCBI Taxonomy" id="314283"/>
    <lineage>
        <taxon>Bacteria</taxon>
        <taxon>Pseudomonadati</taxon>
        <taxon>Pseudomonadota</taxon>
        <taxon>Gammaproteobacteria</taxon>
        <taxon>Oceanospirillales</taxon>
        <taxon>Saccharospirillaceae</taxon>
        <taxon>Reinekea</taxon>
    </lineage>
</organism>
<dbReference type="InterPro" id="IPR015422">
    <property type="entry name" value="PyrdxlP-dep_Trfase_small"/>
</dbReference>
<evidence type="ECO:0000259" key="1">
    <source>
        <dbReference type="Pfam" id="PF00155"/>
    </source>
</evidence>
<dbReference type="InterPro" id="IPR015424">
    <property type="entry name" value="PyrdxlP-dep_Trfase"/>
</dbReference>
<dbReference type="OrthoDB" id="9802328at2"/>
<dbReference type="AlphaFoldDB" id="A4BK02"/>